<organism evidence="2">
    <name type="scientific">Eucalyptus grandis</name>
    <name type="common">Flooded gum</name>
    <dbReference type="NCBI Taxonomy" id="71139"/>
    <lineage>
        <taxon>Eukaryota</taxon>
        <taxon>Viridiplantae</taxon>
        <taxon>Streptophyta</taxon>
        <taxon>Embryophyta</taxon>
        <taxon>Tracheophyta</taxon>
        <taxon>Spermatophyta</taxon>
        <taxon>Magnoliopsida</taxon>
        <taxon>eudicotyledons</taxon>
        <taxon>Gunneridae</taxon>
        <taxon>Pentapetalae</taxon>
        <taxon>rosids</taxon>
        <taxon>malvids</taxon>
        <taxon>Myrtales</taxon>
        <taxon>Myrtaceae</taxon>
        <taxon>Myrtoideae</taxon>
        <taxon>Eucalypteae</taxon>
        <taxon>Eucalyptus</taxon>
    </lineage>
</organism>
<protein>
    <submittedName>
        <fullName evidence="2">Uncharacterized protein</fullName>
    </submittedName>
</protein>
<gene>
    <name evidence="2" type="ORF">EUGRSUZ_G00749</name>
</gene>
<evidence type="ECO:0000313" key="2">
    <source>
        <dbReference type="EMBL" id="KCW63138.1"/>
    </source>
</evidence>
<dbReference type="AlphaFoldDB" id="A0A059BAJ5"/>
<name>A0A059BAJ5_EUCGR</name>
<evidence type="ECO:0000256" key="1">
    <source>
        <dbReference type="SAM" id="SignalP"/>
    </source>
</evidence>
<feature type="chain" id="PRO_5001568044" evidence="1">
    <location>
        <begin position="42"/>
        <end position="82"/>
    </location>
</feature>
<dbReference type="Gramene" id="KCW63138">
    <property type="protein sequence ID" value="KCW63138"/>
    <property type="gene ID" value="EUGRSUZ_G00749"/>
</dbReference>
<dbReference type="InParanoid" id="A0A059BAJ5"/>
<dbReference type="EMBL" id="KK198759">
    <property type="protein sequence ID" value="KCW63138.1"/>
    <property type="molecule type" value="Genomic_DNA"/>
</dbReference>
<keyword evidence="1" id="KW-0732">Signal</keyword>
<sequence length="82" mass="8488">MNFKFMLSSHYTGQATVTMSPNTRLILLIALLPLGLDGGSGGLGEGEASITSLGGGGDARLAEVGIARSHFEEFESVSETTN</sequence>
<feature type="signal peptide" evidence="1">
    <location>
        <begin position="1"/>
        <end position="41"/>
    </location>
</feature>
<accession>A0A059BAJ5</accession>
<proteinExistence type="predicted"/>
<reference evidence="2" key="1">
    <citation type="submission" date="2013-07" db="EMBL/GenBank/DDBJ databases">
        <title>The genome of Eucalyptus grandis.</title>
        <authorList>
            <person name="Schmutz J."/>
            <person name="Hayes R."/>
            <person name="Myburg A."/>
            <person name="Tuskan G."/>
            <person name="Grattapaglia D."/>
            <person name="Rokhsar D.S."/>
        </authorList>
    </citation>
    <scope>NUCLEOTIDE SEQUENCE</scope>
    <source>
        <tissue evidence="2">Leaf extractions</tissue>
    </source>
</reference>